<dbReference type="SUPFAM" id="SSF50814">
    <property type="entry name" value="Lipocalins"/>
    <property type="match status" value="1"/>
</dbReference>
<comment type="function">
    <text evidence="2">Involved in the storage or transport of lipids necessary for membrane maintenance under stressful conditions. Displays a binding preference for lysophospholipids.</text>
</comment>
<evidence type="ECO:0000256" key="3">
    <source>
        <dbReference type="PIRSR" id="PIRSR036893-52"/>
    </source>
</evidence>
<keyword evidence="2" id="KW-0446">Lipid-binding</keyword>
<dbReference type="PRINTS" id="PR01171">
    <property type="entry name" value="BCTLIPOCALIN"/>
</dbReference>
<feature type="lipid moiety-binding region" description="S-diacylglycerol cysteine" evidence="3">
    <location>
        <position position="41"/>
    </location>
</feature>
<dbReference type="Proteomes" id="UP001190002">
    <property type="component" value="Unassembled WGS sequence"/>
</dbReference>
<keyword evidence="2" id="KW-0472">Membrane</keyword>
<dbReference type="AlphaFoldDB" id="A0AAD2AJ08"/>
<evidence type="ECO:0000256" key="2">
    <source>
        <dbReference type="PIRNR" id="PIRNR036893"/>
    </source>
</evidence>
<dbReference type="InterPro" id="IPR002446">
    <property type="entry name" value="Lipocalin_bac"/>
</dbReference>
<comment type="similarity">
    <text evidence="1 2">Belongs to the calycin superfamily. Lipocalin family.</text>
</comment>
<organism evidence="5 7">
    <name type="scientific">Ralstonia mannitolilytica</name>
    <dbReference type="NCBI Taxonomy" id="105219"/>
    <lineage>
        <taxon>Bacteria</taxon>
        <taxon>Pseudomonadati</taxon>
        <taxon>Pseudomonadota</taxon>
        <taxon>Betaproteobacteria</taxon>
        <taxon>Burkholderiales</taxon>
        <taxon>Burkholderiaceae</taxon>
        <taxon>Ralstonia</taxon>
    </lineage>
</organism>
<evidence type="ECO:0000313" key="7">
    <source>
        <dbReference type="Proteomes" id="UP001190002"/>
    </source>
</evidence>
<dbReference type="Proteomes" id="UP001190452">
    <property type="component" value="Unassembled WGS sequence"/>
</dbReference>
<dbReference type="EMBL" id="CATVXE010000003">
    <property type="protein sequence ID" value="CAJ0680772.1"/>
    <property type="molecule type" value="Genomic_DNA"/>
</dbReference>
<sequence>MADALTTAFQRAKRGLRAVRARLQWWALVPVLAGTMLLAGCVPTSPPEGITAVTPFDLQRYQGRWYEQARLDHSFERGLTDVSATYQPQPDGSVRVVNRGFDPAKNEWREAVGKALFVGSPDTGSLKVSFFGPFYGGYHVAALDPGYRWALVVGPDRSYCWVLTRDKQLDPAQREAIFARARALGIDTNALILVSHERQDPSQ</sequence>
<dbReference type="InterPro" id="IPR012674">
    <property type="entry name" value="Calycin"/>
</dbReference>
<dbReference type="InterPro" id="IPR000566">
    <property type="entry name" value="Lipocln_cytosolic_FA-bd_dom"/>
</dbReference>
<dbReference type="EMBL" id="CAUDKV010000005">
    <property type="protein sequence ID" value="CAJ0862253.1"/>
    <property type="molecule type" value="Genomic_DNA"/>
</dbReference>
<dbReference type="Pfam" id="PF08212">
    <property type="entry name" value="Lipocalin_2"/>
    <property type="match status" value="1"/>
</dbReference>
<evidence type="ECO:0000313" key="8">
    <source>
        <dbReference type="Proteomes" id="UP001190452"/>
    </source>
</evidence>
<protein>
    <recommendedName>
        <fullName evidence="2">Outer membrane lipoprotein Blc</fullName>
    </recommendedName>
</protein>
<evidence type="ECO:0000313" key="6">
    <source>
        <dbReference type="EMBL" id="CAJ0862253.1"/>
    </source>
</evidence>
<comment type="subunit">
    <text evidence="2">Homodimer.</text>
</comment>
<keyword evidence="2" id="KW-0998">Cell outer membrane</keyword>
<dbReference type="RefSeq" id="WP_099050680.1">
    <property type="nucleotide sequence ID" value="NZ_CATVXE010000003.1"/>
</dbReference>
<keyword evidence="3" id="KW-0564">Palmitate</keyword>
<proteinExistence type="inferred from homology"/>
<feature type="domain" description="Lipocalin/cytosolic fatty-acid binding" evidence="4">
    <location>
        <begin position="56"/>
        <end position="194"/>
    </location>
</feature>
<dbReference type="GO" id="GO:0009279">
    <property type="term" value="C:cell outer membrane"/>
    <property type="evidence" value="ECO:0007669"/>
    <property type="project" value="UniProtKB-SubCell"/>
</dbReference>
<dbReference type="Gene3D" id="2.40.128.20">
    <property type="match status" value="1"/>
</dbReference>
<dbReference type="KEGG" id="rmn:TK49_19510"/>
<evidence type="ECO:0000259" key="4">
    <source>
        <dbReference type="Pfam" id="PF08212"/>
    </source>
</evidence>
<evidence type="ECO:0000256" key="1">
    <source>
        <dbReference type="ARBA" id="ARBA00006889"/>
    </source>
</evidence>
<gene>
    <name evidence="5" type="primary">blc_2</name>
    <name evidence="6" type="synonym">blc_1</name>
    <name evidence="6" type="ORF">R77569_01508</name>
    <name evidence="5" type="ORF">R77591_01009</name>
</gene>
<dbReference type="InterPro" id="IPR047202">
    <property type="entry name" value="Lipocalin_Blc-like_dom"/>
</dbReference>
<dbReference type="GeneID" id="34793585"/>
<comment type="subcellular location">
    <subcellularLocation>
        <location evidence="2">Cell outer membrane</location>
    </subcellularLocation>
</comment>
<feature type="lipid moiety-binding region" description="N-palmitoyl cysteine" evidence="3">
    <location>
        <position position="41"/>
    </location>
</feature>
<accession>A0AAD2AJ08</accession>
<comment type="caution">
    <text evidence="5">The sequence shown here is derived from an EMBL/GenBank/DDBJ whole genome shotgun (WGS) entry which is preliminary data.</text>
</comment>
<dbReference type="CDD" id="cd19438">
    <property type="entry name" value="lipocalin_Blc-like"/>
    <property type="match status" value="1"/>
</dbReference>
<dbReference type="PIRSF" id="PIRSF036893">
    <property type="entry name" value="Lipocalin_ApoD"/>
    <property type="match status" value="1"/>
</dbReference>
<reference evidence="5 8" key="1">
    <citation type="submission" date="2023-07" db="EMBL/GenBank/DDBJ databases">
        <authorList>
            <person name="Peeters C."/>
        </authorList>
    </citation>
    <scope>NUCLEOTIDE SEQUENCE</scope>
    <source>
        <strain evidence="6 8">R-77569</strain>
        <strain evidence="5">R-77591</strain>
    </source>
</reference>
<dbReference type="PANTHER" id="PTHR10612:SF34">
    <property type="entry name" value="APOLIPOPROTEIN D"/>
    <property type="match status" value="1"/>
</dbReference>
<dbReference type="GO" id="GO:0006950">
    <property type="term" value="P:response to stress"/>
    <property type="evidence" value="ECO:0007669"/>
    <property type="project" value="UniProtKB-ARBA"/>
</dbReference>
<evidence type="ECO:0000313" key="5">
    <source>
        <dbReference type="EMBL" id="CAJ0680772.1"/>
    </source>
</evidence>
<dbReference type="GO" id="GO:0008289">
    <property type="term" value="F:lipid binding"/>
    <property type="evidence" value="ECO:0007669"/>
    <property type="project" value="UniProtKB-UniRule"/>
</dbReference>
<dbReference type="InterPro" id="IPR022271">
    <property type="entry name" value="Lipocalin_ApoD"/>
</dbReference>
<name>A0AAD2AJ08_9RALS</name>
<keyword evidence="2 3" id="KW-0449">Lipoprotein</keyword>
<keyword evidence="8" id="KW-1185">Reference proteome</keyword>
<dbReference type="PANTHER" id="PTHR10612">
    <property type="entry name" value="APOLIPOPROTEIN D"/>
    <property type="match status" value="1"/>
</dbReference>